<dbReference type="EMBL" id="LCGX01000036">
    <property type="protein sequence ID" value="KKT22441.1"/>
    <property type="molecule type" value="Genomic_DNA"/>
</dbReference>
<comment type="caution">
    <text evidence="2">The sequence shown here is derived from an EMBL/GenBank/DDBJ whole genome shotgun (WGS) entry which is preliminary data.</text>
</comment>
<reference evidence="2 3" key="1">
    <citation type="journal article" date="2015" name="Nature">
        <title>rRNA introns, odd ribosomes, and small enigmatic genomes across a large radiation of phyla.</title>
        <authorList>
            <person name="Brown C.T."/>
            <person name="Hug L.A."/>
            <person name="Thomas B.C."/>
            <person name="Sharon I."/>
            <person name="Castelle C.J."/>
            <person name="Singh A."/>
            <person name="Wilkins M.J."/>
            <person name="Williams K.H."/>
            <person name="Banfield J.F."/>
        </authorList>
    </citation>
    <scope>NUCLEOTIDE SEQUENCE [LARGE SCALE GENOMIC DNA]</scope>
</reference>
<organism evidence="2 3">
    <name type="scientific">Candidatus Nomurabacteria bacterium GW2011_GWF2_43_8</name>
    <dbReference type="NCBI Taxonomy" id="1618779"/>
    <lineage>
        <taxon>Bacteria</taxon>
        <taxon>Candidatus Nomuraibacteriota</taxon>
    </lineage>
</organism>
<keyword evidence="1" id="KW-0472">Membrane</keyword>
<dbReference type="Proteomes" id="UP000033831">
    <property type="component" value="Unassembled WGS sequence"/>
</dbReference>
<dbReference type="AlphaFoldDB" id="A0A0G1FJ96"/>
<accession>A0A0G1FJ96</accession>
<name>A0A0G1FJ96_9BACT</name>
<evidence type="ECO:0000256" key="1">
    <source>
        <dbReference type="SAM" id="Phobius"/>
    </source>
</evidence>
<keyword evidence="1" id="KW-1133">Transmembrane helix</keyword>
<sequence>MTLQFKKFLLFLVSCGLGVIMYNLLYMINNPNKYLFGAPMVALIYVIISIVGVFACYHFFKKYFFTVK</sequence>
<evidence type="ECO:0000313" key="3">
    <source>
        <dbReference type="Proteomes" id="UP000033831"/>
    </source>
</evidence>
<feature type="transmembrane region" description="Helical" evidence="1">
    <location>
        <begin position="34"/>
        <end position="60"/>
    </location>
</feature>
<evidence type="ECO:0000313" key="2">
    <source>
        <dbReference type="EMBL" id="KKT22441.1"/>
    </source>
</evidence>
<protein>
    <submittedName>
        <fullName evidence="2">Uncharacterized protein</fullName>
    </submittedName>
</protein>
<gene>
    <name evidence="2" type="ORF">UW07_C0036G0010</name>
</gene>
<proteinExistence type="predicted"/>
<keyword evidence="1" id="KW-0812">Transmembrane</keyword>
<feature type="transmembrane region" description="Helical" evidence="1">
    <location>
        <begin position="7"/>
        <end position="28"/>
    </location>
</feature>